<organism evidence="4">
    <name type="scientific">Caldilineaceae bacterium SB0664_bin_27</name>
    <dbReference type="NCBI Taxonomy" id="2605260"/>
    <lineage>
        <taxon>Bacteria</taxon>
        <taxon>Bacillati</taxon>
        <taxon>Chloroflexota</taxon>
        <taxon>Caldilineae</taxon>
        <taxon>Caldilineales</taxon>
        <taxon>Caldilineaceae</taxon>
    </lineage>
</organism>
<proteinExistence type="predicted"/>
<reference evidence="4" key="1">
    <citation type="submission" date="2019-09" db="EMBL/GenBank/DDBJ databases">
        <title>Characterisation of the sponge microbiome using genome-centric metagenomics.</title>
        <authorList>
            <person name="Engelberts J.P."/>
            <person name="Robbins S.J."/>
            <person name="De Goeij J.M."/>
            <person name="Aranda M."/>
            <person name="Bell S.C."/>
            <person name="Webster N.S."/>
        </authorList>
    </citation>
    <scope>NUCLEOTIDE SEQUENCE</scope>
    <source>
        <strain evidence="4">SB0664_bin_27</strain>
    </source>
</reference>
<protein>
    <submittedName>
        <fullName evidence="4">2-oxoacid:acceptor oxidoreductase subunit alpha</fullName>
    </submittedName>
</protein>
<evidence type="ECO:0000259" key="2">
    <source>
        <dbReference type="Pfam" id="PF01558"/>
    </source>
</evidence>
<dbReference type="InterPro" id="IPR022367">
    <property type="entry name" value="2-oxoacid/accept_OxRdtase_asu"/>
</dbReference>
<dbReference type="Gene3D" id="3.40.50.970">
    <property type="match status" value="1"/>
</dbReference>
<dbReference type="PANTHER" id="PTHR32154">
    <property type="entry name" value="PYRUVATE-FLAVODOXIN OXIDOREDUCTASE-RELATED"/>
    <property type="match status" value="1"/>
</dbReference>
<evidence type="ECO:0000313" key="4">
    <source>
        <dbReference type="EMBL" id="MXY93239.1"/>
    </source>
</evidence>
<dbReference type="FunFam" id="3.40.50.970:FF:000022">
    <property type="entry name" value="2-oxoglutarate ferredoxin oxidoreductase alpha subunit"/>
    <property type="match status" value="1"/>
</dbReference>
<dbReference type="InterPro" id="IPR002869">
    <property type="entry name" value="Pyrv_flavodox_OxRed_cen"/>
</dbReference>
<dbReference type="Gene3D" id="3.40.50.920">
    <property type="match status" value="1"/>
</dbReference>
<dbReference type="InterPro" id="IPR019752">
    <property type="entry name" value="Pyrv/ketoisovalerate_OxRed_cat"/>
</dbReference>
<dbReference type="PANTHER" id="PTHR32154:SF29">
    <property type="entry name" value="BLR6743 PROTEIN"/>
    <property type="match status" value="1"/>
</dbReference>
<dbReference type="CDD" id="cd07034">
    <property type="entry name" value="TPP_PYR_PFOR_IOR-alpha_like"/>
    <property type="match status" value="1"/>
</dbReference>
<dbReference type="Pfam" id="PF01855">
    <property type="entry name" value="POR_N"/>
    <property type="match status" value="1"/>
</dbReference>
<dbReference type="EMBL" id="VXRG01000065">
    <property type="protein sequence ID" value="MXY93239.1"/>
    <property type="molecule type" value="Genomic_DNA"/>
</dbReference>
<dbReference type="InterPro" id="IPR050722">
    <property type="entry name" value="Pyruvate:ferred/Flavod_OxRd"/>
</dbReference>
<dbReference type="SUPFAM" id="SSF53323">
    <property type="entry name" value="Pyruvate-ferredoxin oxidoreductase, PFOR, domain III"/>
    <property type="match status" value="1"/>
</dbReference>
<evidence type="ECO:0000259" key="3">
    <source>
        <dbReference type="Pfam" id="PF01855"/>
    </source>
</evidence>
<dbReference type="InterPro" id="IPR029061">
    <property type="entry name" value="THDP-binding"/>
</dbReference>
<feature type="domain" description="Pyruvate flavodoxin/ferredoxin oxidoreductase pyrimidine binding" evidence="3">
    <location>
        <begin position="231"/>
        <end position="396"/>
    </location>
</feature>
<dbReference type="AlphaFoldDB" id="A0A6B0YT90"/>
<sequence length="614" mass="67016">MSVAVREAPVVVPDAPAAVNDFAINVATANGSGSQTSNGVLLRALFKMGIPINGKNLFPSNIQGLPTWYIIRLSKDGFLARREMTDIQVCMNGRTVAEDMERVVPGGIVIYDDSLPVANNRKDVTYYAMPVKDLVKEAGLPHALRDYVANMVYVGVLAELLGIEPAEIEAALLHHFEGKEKAAGLNMAMVERAIEWTSGHDMRNESYRVERMTGFNEGKILVDGNTAGALGALAGGLSLASWYPITPSSSLAESIEKYAPALRTDPDTDKATVAVIQAEDELSAIGMVVGAGWTGARAMTCTSGPGISLMSEFAGLAYFAEVPAVIWDIQRMGPSTGLPTRTSQGDIHASYYLGHGDTRHVVLFPANPAECFEFGRVAFDLAEELQTLVFVLSDLDLGMNMHISEPFEYSDAPFRRGKVLSAEDLEERQGSWGRYMDVDGDGVAYRTLPGTRHNMAAYFTRGTGHNEYGYYSERPEDWEQNLERLKRKFETARQMVPPPILDEVDGADVGIISLGSNHDGVEEARARLAATGLTTNYLRLRALPIDESVRSFIDRNKTVFVIEANSDGQLHSILTTEEPAQALKLVSMAKCDGLPLSARYIAEQVRKALEEELI</sequence>
<name>A0A6B0YT90_9CHLR</name>
<dbReference type="Gene3D" id="3.40.920.10">
    <property type="entry name" value="Pyruvate-ferredoxin oxidoreductase, PFOR, domain III"/>
    <property type="match status" value="1"/>
</dbReference>
<dbReference type="GO" id="GO:0006979">
    <property type="term" value="P:response to oxidative stress"/>
    <property type="evidence" value="ECO:0007669"/>
    <property type="project" value="TreeGrafter"/>
</dbReference>
<keyword evidence="1" id="KW-0560">Oxidoreductase</keyword>
<dbReference type="InterPro" id="IPR002880">
    <property type="entry name" value="Pyrv_Fd/Flavodoxin_OxRdtase_N"/>
</dbReference>
<accession>A0A6B0YT90</accession>
<dbReference type="SUPFAM" id="SSF52922">
    <property type="entry name" value="TK C-terminal domain-like"/>
    <property type="match status" value="1"/>
</dbReference>
<dbReference type="InterPro" id="IPR009014">
    <property type="entry name" value="Transketo_C/PFOR_II"/>
</dbReference>
<dbReference type="NCBIfam" id="TIGR03710">
    <property type="entry name" value="OAFO_sf"/>
    <property type="match status" value="1"/>
</dbReference>
<comment type="caution">
    <text evidence="4">The sequence shown here is derived from an EMBL/GenBank/DDBJ whole genome shotgun (WGS) entry which is preliminary data.</text>
</comment>
<dbReference type="Pfam" id="PF01558">
    <property type="entry name" value="POR"/>
    <property type="match status" value="1"/>
</dbReference>
<gene>
    <name evidence="4" type="ORF">F4Y42_07270</name>
</gene>
<dbReference type="GO" id="GO:0016903">
    <property type="term" value="F:oxidoreductase activity, acting on the aldehyde or oxo group of donors"/>
    <property type="evidence" value="ECO:0007669"/>
    <property type="project" value="InterPro"/>
</dbReference>
<feature type="domain" description="Pyruvate/ketoisovalerate oxidoreductase catalytic" evidence="2">
    <location>
        <begin position="31"/>
        <end position="195"/>
    </location>
</feature>
<dbReference type="SUPFAM" id="SSF52518">
    <property type="entry name" value="Thiamin diphosphate-binding fold (THDP-binding)"/>
    <property type="match status" value="1"/>
</dbReference>
<evidence type="ECO:0000256" key="1">
    <source>
        <dbReference type="ARBA" id="ARBA00023002"/>
    </source>
</evidence>